<feature type="domain" description="F-box" evidence="2">
    <location>
        <begin position="219"/>
        <end position="267"/>
    </location>
</feature>
<evidence type="ECO:0000313" key="3">
    <source>
        <dbReference type="EMBL" id="KAK3680216.1"/>
    </source>
</evidence>
<keyword evidence="4" id="KW-1185">Reference proteome</keyword>
<feature type="compositionally biased region" description="Polar residues" evidence="1">
    <location>
        <begin position="470"/>
        <end position="487"/>
    </location>
</feature>
<name>A0AAE0WXE7_9PEZI</name>
<dbReference type="SMART" id="SM00256">
    <property type="entry name" value="FBOX"/>
    <property type="match status" value="1"/>
</dbReference>
<dbReference type="InterPro" id="IPR036047">
    <property type="entry name" value="F-box-like_dom_sf"/>
</dbReference>
<evidence type="ECO:0000313" key="4">
    <source>
        <dbReference type="Proteomes" id="UP001274830"/>
    </source>
</evidence>
<evidence type="ECO:0000259" key="2">
    <source>
        <dbReference type="PROSITE" id="PS50181"/>
    </source>
</evidence>
<reference evidence="3" key="1">
    <citation type="submission" date="2023-07" db="EMBL/GenBank/DDBJ databases">
        <title>Black Yeasts Isolated from many extreme environments.</title>
        <authorList>
            <person name="Coleine C."/>
            <person name="Stajich J.E."/>
            <person name="Selbmann L."/>
        </authorList>
    </citation>
    <scope>NUCLEOTIDE SEQUENCE</scope>
    <source>
        <strain evidence="3">CCFEE 5485</strain>
    </source>
</reference>
<dbReference type="Proteomes" id="UP001274830">
    <property type="component" value="Unassembled WGS sequence"/>
</dbReference>
<dbReference type="Pfam" id="PF00646">
    <property type="entry name" value="F-box"/>
    <property type="match status" value="1"/>
</dbReference>
<sequence length="487" mass="55557">MSEIEAYVAEHIRFDKDKPFHRVLADIFNSRGIWPQPVDRDPELDAVGTIWTYNQPTDVAPFAGEERWTTGFGHAYRLARCILELHLQHHAPDFVDSRIDIMDRTASIHEMARNDYGLREGYFAKVYNEITTKASRRKAIPGSPLPAPLHYRCMPHRPRPRPFPYTEPMRRFRDVPVWPLSVLIQTGSLRGLDEWLMRASFSVSITIIMAPHQCSKVTKTRFESLPPELVTNILAHLPTKEVLRARNISRHFRNLLHNWDNEKAIALTITRRSHTRIRKFIDSTLLFPKSRPFHLAFATFLVHRGIHQNHPDRFVDITAFVHLWLYVHHGPISPDLGPEEKSFRTSGLSVSLIIFAMAIIDVWSLQHHPEFPTDQPKAVQSRAAFVDAALRRSSQSRVISRIYGWDEGYLGKVWDELTAPIPPFLESAEAAKSSVQGGDRHVRGSNSSVAREAEEIWNVSVATIPPIDPCQTTPTAIQNTASSPFGH</sequence>
<accession>A0AAE0WXE7</accession>
<proteinExistence type="predicted"/>
<protein>
    <recommendedName>
        <fullName evidence="2">F-box domain-containing protein</fullName>
    </recommendedName>
</protein>
<feature type="region of interest" description="Disordered" evidence="1">
    <location>
        <begin position="468"/>
        <end position="487"/>
    </location>
</feature>
<dbReference type="AlphaFoldDB" id="A0AAE0WXE7"/>
<dbReference type="PROSITE" id="PS50181">
    <property type="entry name" value="FBOX"/>
    <property type="match status" value="1"/>
</dbReference>
<dbReference type="Gene3D" id="1.20.1280.50">
    <property type="match status" value="1"/>
</dbReference>
<evidence type="ECO:0000256" key="1">
    <source>
        <dbReference type="SAM" id="MobiDB-lite"/>
    </source>
</evidence>
<dbReference type="SUPFAM" id="SSF81383">
    <property type="entry name" value="F-box domain"/>
    <property type="match status" value="1"/>
</dbReference>
<dbReference type="EMBL" id="JAUTXT010000001">
    <property type="protein sequence ID" value="KAK3680216.1"/>
    <property type="molecule type" value="Genomic_DNA"/>
</dbReference>
<gene>
    <name evidence="3" type="ORF">LTR78_000594</name>
</gene>
<organism evidence="3 4">
    <name type="scientific">Recurvomyces mirabilis</name>
    <dbReference type="NCBI Taxonomy" id="574656"/>
    <lineage>
        <taxon>Eukaryota</taxon>
        <taxon>Fungi</taxon>
        <taxon>Dikarya</taxon>
        <taxon>Ascomycota</taxon>
        <taxon>Pezizomycotina</taxon>
        <taxon>Dothideomycetes</taxon>
        <taxon>Dothideomycetidae</taxon>
        <taxon>Mycosphaerellales</taxon>
        <taxon>Teratosphaeriaceae</taxon>
        <taxon>Recurvomyces</taxon>
    </lineage>
</organism>
<dbReference type="InterPro" id="IPR001810">
    <property type="entry name" value="F-box_dom"/>
</dbReference>
<comment type="caution">
    <text evidence="3">The sequence shown here is derived from an EMBL/GenBank/DDBJ whole genome shotgun (WGS) entry which is preliminary data.</text>
</comment>